<feature type="domain" description="ABC transporter" evidence="4">
    <location>
        <begin position="315"/>
        <end position="497"/>
    </location>
</feature>
<dbReference type="SMART" id="SM00382">
    <property type="entry name" value="AAA"/>
    <property type="match status" value="2"/>
</dbReference>
<evidence type="ECO:0000256" key="1">
    <source>
        <dbReference type="ARBA" id="ARBA00022737"/>
    </source>
</evidence>
<dbReference type="KEGG" id="vin:AKJ08_3099"/>
<keyword evidence="6" id="KW-1185">Reference proteome</keyword>
<keyword evidence="1" id="KW-0677">Repeat</keyword>
<dbReference type="InterPro" id="IPR003439">
    <property type="entry name" value="ABC_transporter-like_ATP-bd"/>
</dbReference>
<organism evidence="5 6">
    <name type="scientific">Vulgatibacter incomptus</name>
    <dbReference type="NCBI Taxonomy" id="1391653"/>
    <lineage>
        <taxon>Bacteria</taxon>
        <taxon>Pseudomonadati</taxon>
        <taxon>Myxococcota</taxon>
        <taxon>Myxococcia</taxon>
        <taxon>Myxococcales</taxon>
        <taxon>Cystobacterineae</taxon>
        <taxon>Vulgatibacteraceae</taxon>
        <taxon>Vulgatibacter</taxon>
    </lineage>
</organism>
<dbReference type="RefSeq" id="WP_050726846.1">
    <property type="nucleotide sequence ID" value="NZ_CP012332.1"/>
</dbReference>
<dbReference type="GO" id="GO:0005524">
    <property type="term" value="F:ATP binding"/>
    <property type="evidence" value="ECO:0007669"/>
    <property type="project" value="UniProtKB-KW"/>
</dbReference>
<dbReference type="InterPro" id="IPR017871">
    <property type="entry name" value="ABC_transporter-like_CS"/>
</dbReference>
<dbReference type="STRING" id="1391653.AKJ08_3099"/>
<dbReference type="InterPro" id="IPR050611">
    <property type="entry name" value="ABCF"/>
</dbReference>
<keyword evidence="2" id="KW-0547">Nucleotide-binding</keyword>
<dbReference type="PANTHER" id="PTHR19211:SF14">
    <property type="entry name" value="ATP-BINDING CASSETTE SUB-FAMILY F MEMBER 1"/>
    <property type="match status" value="1"/>
</dbReference>
<evidence type="ECO:0000256" key="2">
    <source>
        <dbReference type="ARBA" id="ARBA00022741"/>
    </source>
</evidence>
<dbReference type="CDD" id="cd03221">
    <property type="entry name" value="ABCF_EF-3"/>
    <property type="match status" value="1"/>
</dbReference>
<dbReference type="Gene3D" id="3.40.50.300">
    <property type="entry name" value="P-loop containing nucleotide triphosphate hydrolases"/>
    <property type="match status" value="2"/>
</dbReference>
<dbReference type="Proteomes" id="UP000055590">
    <property type="component" value="Chromosome"/>
</dbReference>
<reference evidence="5 6" key="1">
    <citation type="submission" date="2015-08" db="EMBL/GenBank/DDBJ databases">
        <authorList>
            <person name="Babu N.S."/>
            <person name="Beckwith C.J."/>
            <person name="Beseler K.G."/>
            <person name="Brison A."/>
            <person name="Carone J.V."/>
            <person name="Caskin T.P."/>
            <person name="Diamond M."/>
            <person name="Durham M.E."/>
            <person name="Foxe J.M."/>
            <person name="Go M."/>
            <person name="Henderson B.A."/>
            <person name="Jones I.B."/>
            <person name="McGettigan J.A."/>
            <person name="Micheletti S.J."/>
            <person name="Nasrallah M.E."/>
            <person name="Ortiz D."/>
            <person name="Piller C.R."/>
            <person name="Privatt S.R."/>
            <person name="Schneider S.L."/>
            <person name="Sharp S."/>
            <person name="Smith T.C."/>
            <person name="Stanton J.D."/>
            <person name="Ullery H.E."/>
            <person name="Wilson R.J."/>
            <person name="Serrano M.G."/>
            <person name="Buck G."/>
            <person name="Lee V."/>
            <person name="Wang Y."/>
            <person name="Carvalho R."/>
            <person name="Voegtly L."/>
            <person name="Shi R."/>
            <person name="Duckworth R."/>
            <person name="Johnson A."/>
            <person name="Loviza R."/>
            <person name="Walstead R."/>
            <person name="Shah Z."/>
            <person name="Kiflezghi M."/>
            <person name="Wade K."/>
            <person name="Ball S.L."/>
            <person name="Bradley K.W."/>
            <person name="Asai D.J."/>
            <person name="Bowman C.A."/>
            <person name="Russell D.A."/>
            <person name="Pope W.H."/>
            <person name="Jacobs-Sera D."/>
            <person name="Hendrix R.W."/>
            <person name="Hatfull G.F."/>
        </authorList>
    </citation>
    <scope>NUCLEOTIDE SEQUENCE [LARGE SCALE GENOMIC DNA]</scope>
    <source>
        <strain evidence="5 6">DSM 27710</strain>
    </source>
</reference>
<dbReference type="InterPro" id="IPR027417">
    <property type="entry name" value="P-loop_NTPase"/>
</dbReference>
<evidence type="ECO:0000313" key="6">
    <source>
        <dbReference type="Proteomes" id="UP000055590"/>
    </source>
</evidence>
<evidence type="ECO:0000313" key="5">
    <source>
        <dbReference type="EMBL" id="AKU92712.1"/>
    </source>
</evidence>
<dbReference type="Pfam" id="PF00005">
    <property type="entry name" value="ABC_tran"/>
    <property type="match status" value="2"/>
</dbReference>
<evidence type="ECO:0000256" key="3">
    <source>
        <dbReference type="ARBA" id="ARBA00022840"/>
    </source>
</evidence>
<dbReference type="SUPFAM" id="SSF52540">
    <property type="entry name" value="P-loop containing nucleoside triphosphate hydrolases"/>
    <property type="match status" value="2"/>
</dbReference>
<dbReference type="AlphaFoldDB" id="A0A0K1PGT9"/>
<dbReference type="OrthoDB" id="9762051at2"/>
<keyword evidence="3 5" id="KW-0067">ATP-binding</keyword>
<protein>
    <submittedName>
        <fullName evidence="5">ABC transporter ATP-binding protein</fullName>
    </submittedName>
</protein>
<dbReference type="PROSITE" id="PS00211">
    <property type="entry name" value="ABC_TRANSPORTER_1"/>
    <property type="match status" value="1"/>
</dbReference>
<proteinExistence type="predicted"/>
<name>A0A0K1PGT9_9BACT</name>
<accession>A0A0K1PGT9</accession>
<gene>
    <name evidence="5" type="ORF">AKJ08_3099</name>
</gene>
<dbReference type="PANTHER" id="PTHR19211">
    <property type="entry name" value="ATP-BINDING TRANSPORT PROTEIN-RELATED"/>
    <property type="match status" value="1"/>
</dbReference>
<sequence>MSVLRLHGVSVAWAASAPIFESVSLTLDGGFYGLVGANGAGKTTLLSILAGQRAPHEGTVVLTPKNAVVAYCRQEVEGRDEDIDALAARDDGVAAELRGRLSLDPGELDRWATLSPGERKRWQIGAALAREPDVLLLDEPTNHLDVDARKRLLGALRRFTGLGVVVSHDRAVLDALTTATLRIHRNTVTLWPGRFSDAKALWEQAQAEQYAAHAAAQDRVRAAEAQLDAARRTQAAASKGASTRARMKNRHDSDARGILATTKAQWAASKAGRVASAARTELDRAQRDVPTVERDPTLGGKIFATFERAPSPILFHVGEDVVLRGEHPVLYDVRITIGREDRVRIEGPNGAGKTTLLEALVASYARRERMLYLPQELSDAAKAEALARLHGLKPEERGRVLSIFAALGSEPERVLRAQAAHLSPGEARKLVLAEALAGQVWALVMDEPTNHMDLPSVERLEAALEGYPGAVVLVTHDDTFAAHVTTRSLRVEHGTVF</sequence>
<dbReference type="EMBL" id="CP012332">
    <property type="protein sequence ID" value="AKU92712.1"/>
    <property type="molecule type" value="Genomic_DNA"/>
</dbReference>
<evidence type="ECO:0000259" key="4">
    <source>
        <dbReference type="PROSITE" id="PS50893"/>
    </source>
</evidence>
<dbReference type="InterPro" id="IPR003593">
    <property type="entry name" value="AAA+_ATPase"/>
</dbReference>
<dbReference type="PROSITE" id="PS50893">
    <property type="entry name" value="ABC_TRANSPORTER_2"/>
    <property type="match status" value="2"/>
</dbReference>
<feature type="domain" description="ABC transporter" evidence="4">
    <location>
        <begin position="4"/>
        <end position="211"/>
    </location>
</feature>
<dbReference type="GO" id="GO:0016887">
    <property type="term" value="F:ATP hydrolysis activity"/>
    <property type="evidence" value="ECO:0007669"/>
    <property type="project" value="InterPro"/>
</dbReference>